<protein>
    <submittedName>
        <fullName evidence="2">Uncharacterized protein</fullName>
    </submittedName>
</protein>
<feature type="region of interest" description="Disordered" evidence="1">
    <location>
        <begin position="32"/>
        <end position="54"/>
    </location>
</feature>
<dbReference type="EnsemblMetazoa" id="RPRC013453-RA">
    <property type="protein sequence ID" value="RPRC013453-PA"/>
    <property type="gene ID" value="RPRC013453"/>
</dbReference>
<dbReference type="InParanoid" id="T1IAY2"/>
<name>T1IAY2_RHOPR</name>
<sequence>MEFAKLAILRIYYLLKKVANWLYLKTDLTEEDNVDKNDGESKNNDKERETKQRVPFNEGQSSMVPLGIIKYTVPLANRQVPQLSDPSKRRHKIHEDGIIKRSGVKTVNEFNEELIFIKSDPKWFTKLLETQTTSEQYLYDVQDIYGKEEEAEIILKNNFDILCPMAVETRYSKMLESLSTHHATNLGNFHNSVWENFTSSESEEEELTLKSRKENLKRIWNNQIFKASIKNSGFISVEDNDSSDESNTTLVEDVVNGSLIKYITNCSQKNIANETANCSNYSVSSAEDNLLNKQGLGRSQLTNNDGKSETVAFENYVIVPKSSNENNGSTKQNHDSKKEINFTVTLAEMMIPWFKTRSTPKVQLKSAIGNRRKILKKKIIKTSLRDDLKLKDKAEIKERQNILPIICSPANDCSVTANEIAKMELKGVNDYQITSETLFNCRLYFDQEKNNDFTSETETASSEENYFDEEIIAYEKSLNTVD</sequence>
<evidence type="ECO:0000313" key="2">
    <source>
        <dbReference type="EnsemblMetazoa" id="RPRC013453-PA"/>
    </source>
</evidence>
<feature type="compositionally biased region" description="Basic and acidic residues" evidence="1">
    <location>
        <begin position="34"/>
        <end position="52"/>
    </location>
</feature>
<reference evidence="2" key="1">
    <citation type="submission" date="2015-05" db="UniProtKB">
        <authorList>
            <consortium name="EnsemblMetazoa"/>
        </authorList>
    </citation>
    <scope>IDENTIFICATION</scope>
</reference>
<keyword evidence="3" id="KW-1185">Reference proteome</keyword>
<dbReference type="GeneID" id="141449114"/>
<dbReference type="VEuPathDB" id="VectorBase:RPRC013453"/>
<organism evidence="2 3">
    <name type="scientific">Rhodnius prolixus</name>
    <name type="common">Triatomid bug</name>
    <dbReference type="NCBI Taxonomy" id="13249"/>
    <lineage>
        <taxon>Eukaryota</taxon>
        <taxon>Metazoa</taxon>
        <taxon>Ecdysozoa</taxon>
        <taxon>Arthropoda</taxon>
        <taxon>Hexapoda</taxon>
        <taxon>Insecta</taxon>
        <taxon>Pterygota</taxon>
        <taxon>Neoptera</taxon>
        <taxon>Paraneoptera</taxon>
        <taxon>Hemiptera</taxon>
        <taxon>Heteroptera</taxon>
        <taxon>Panheteroptera</taxon>
        <taxon>Cimicomorpha</taxon>
        <taxon>Reduviidae</taxon>
        <taxon>Triatominae</taxon>
        <taxon>Rhodnius</taxon>
    </lineage>
</organism>
<accession>T1IAY2</accession>
<dbReference type="Proteomes" id="UP000015103">
    <property type="component" value="Unassembled WGS sequence"/>
</dbReference>
<proteinExistence type="predicted"/>
<evidence type="ECO:0000256" key="1">
    <source>
        <dbReference type="SAM" id="MobiDB-lite"/>
    </source>
</evidence>
<dbReference type="AlphaFoldDB" id="T1IAY2"/>
<evidence type="ECO:0000313" key="3">
    <source>
        <dbReference type="Proteomes" id="UP000015103"/>
    </source>
</evidence>
<dbReference type="HOGENOM" id="CLU_566624_0_0_1"/>
<dbReference type="EMBL" id="ACPB03000168">
    <property type="status" value="NOT_ANNOTATED_CDS"/>
    <property type="molecule type" value="Genomic_DNA"/>
</dbReference>
<dbReference type="RefSeq" id="XP_073974296.1">
    <property type="nucleotide sequence ID" value="XM_074118195.1"/>
</dbReference>